<evidence type="ECO:0000256" key="8">
    <source>
        <dbReference type="SAM" id="Phobius"/>
    </source>
</evidence>
<dbReference type="EMBL" id="CP144373">
    <property type="protein sequence ID" value="XCH47228.1"/>
    <property type="molecule type" value="Genomic_DNA"/>
</dbReference>
<feature type="transmembrane region" description="Helical" evidence="8">
    <location>
        <begin position="569"/>
        <end position="589"/>
    </location>
</feature>
<dbReference type="PANTHER" id="PTHR42682:SF4">
    <property type="entry name" value="NADH-UBIQUINONE_PLASTOQUINONE"/>
    <property type="match status" value="1"/>
</dbReference>
<feature type="transmembrane region" description="Helical" evidence="8">
    <location>
        <begin position="293"/>
        <end position="315"/>
    </location>
</feature>
<dbReference type="AlphaFoldDB" id="A0AAU8GXI4"/>
<dbReference type="Pfam" id="PF00361">
    <property type="entry name" value="Proton_antipo_M"/>
    <property type="match status" value="1"/>
</dbReference>
<feature type="transmembrane region" description="Helical" evidence="8">
    <location>
        <begin position="327"/>
        <end position="351"/>
    </location>
</feature>
<feature type="transmembrane region" description="Helical" evidence="8">
    <location>
        <begin position="70"/>
        <end position="88"/>
    </location>
</feature>
<evidence type="ECO:0000256" key="7">
    <source>
        <dbReference type="RuleBase" id="RU000320"/>
    </source>
</evidence>
<dbReference type="KEGG" id="taut:V4D30_02875"/>
<name>A0AAU8GXI4_9BACT</name>
<evidence type="ECO:0000256" key="6">
    <source>
        <dbReference type="ARBA" id="ARBA00023136"/>
    </source>
</evidence>
<feature type="transmembrane region" description="Helical" evidence="8">
    <location>
        <begin position="240"/>
        <end position="258"/>
    </location>
</feature>
<proteinExistence type="predicted"/>
<evidence type="ECO:0000256" key="3">
    <source>
        <dbReference type="ARBA" id="ARBA00022692"/>
    </source>
</evidence>
<evidence type="ECO:0000256" key="1">
    <source>
        <dbReference type="ARBA" id="ARBA00004651"/>
    </source>
</evidence>
<feature type="transmembrane region" description="Helical" evidence="8">
    <location>
        <begin position="185"/>
        <end position="204"/>
    </location>
</feature>
<evidence type="ECO:0000259" key="9">
    <source>
        <dbReference type="Pfam" id="PF00361"/>
    </source>
</evidence>
<evidence type="ECO:0000256" key="4">
    <source>
        <dbReference type="ARBA" id="ARBA00022989"/>
    </source>
</evidence>
<feature type="transmembrane region" description="Helical" evidence="8">
    <location>
        <begin position="145"/>
        <end position="165"/>
    </location>
</feature>
<evidence type="ECO:0000256" key="5">
    <source>
        <dbReference type="ARBA" id="ARBA00023002"/>
    </source>
</evidence>
<dbReference type="InterPro" id="IPR052175">
    <property type="entry name" value="ComplexI-like_HydComp"/>
</dbReference>
<dbReference type="GO" id="GO:0005886">
    <property type="term" value="C:plasma membrane"/>
    <property type="evidence" value="ECO:0007669"/>
    <property type="project" value="UniProtKB-SubCell"/>
</dbReference>
<accession>A0AAU8GXI4</accession>
<organism evidence="10">
    <name type="scientific">Thermodesulfovibrio autotrophicus</name>
    <dbReference type="NCBI Taxonomy" id="3118333"/>
    <lineage>
        <taxon>Bacteria</taxon>
        <taxon>Pseudomonadati</taxon>
        <taxon>Nitrospirota</taxon>
        <taxon>Thermodesulfovibrionia</taxon>
        <taxon>Thermodesulfovibrionales</taxon>
        <taxon>Thermodesulfovibrionaceae</taxon>
        <taxon>Thermodesulfovibrio</taxon>
    </lineage>
</organism>
<feature type="transmembrane region" description="Helical" evidence="8">
    <location>
        <begin position="27"/>
        <end position="49"/>
    </location>
</feature>
<keyword evidence="4 8" id="KW-1133">Transmembrane helix</keyword>
<protein>
    <submittedName>
        <fullName evidence="10">Na(+)/H(+) antiporter subunit D</fullName>
    </submittedName>
</protein>
<dbReference type="RefSeq" id="WP_353684753.1">
    <property type="nucleotide sequence ID" value="NZ_CP144373.1"/>
</dbReference>
<feature type="transmembrane region" description="Helical" evidence="8">
    <location>
        <begin position="265"/>
        <end position="287"/>
    </location>
</feature>
<evidence type="ECO:0000313" key="10">
    <source>
        <dbReference type="EMBL" id="XCH47228.1"/>
    </source>
</evidence>
<keyword evidence="6 8" id="KW-0472">Membrane</keyword>
<keyword evidence="3 7" id="KW-0812">Transmembrane</keyword>
<sequence>MINLIPPALILIVGSLLVPLLKGRARQVYMIALPLLIVLYLFNLSEGIYWKVRILEYELIFGRVDRLSLAFGYIFAIITFISSIYSLHVKDNLHLVSAFVYAGGAQGAVFAGDFITLFIFCEVMAFAAAYIVWSARTKAAVGAGMRYLMVHIFGGLLLLGGIMIHYHETRSLLFNYVSLNGLSSWLIFLGFGINAAFPLLHAWLPDAYPESTETGTVFLSVFTTKTAVYFLARAFYGTEILIYVGAVMAIFPLFYTVIENNLRRVLSYTIINQVGFMMVGIGIGTKLSLNGTVAHAFCHILYDALLFMSMGAVLYRTGKINATDLGGLYKSMPLTTIFCIVGAASISGIPFTSGFVSKSMIISAAAENKLIIIWLALLFASAGVFSYSAMKVSFFPFFSHDSGIKTKEAPTHMLVAMGLAAFLCIGIGVMPGPLYSILPYSVDYEPYTAAHVIDQTQLLAFSALAFTLLMLSGIYPPEIRSINLDADWFYRKAAAVFMKFANNVLAKIEYNIVGQAYEFMVIKPVLKIARVLKLVDTSGVDGTYDRMAKGSIKLSDTVKIIQTGKAHDYAFFMIIGVIMLILIILIPIVI</sequence>
<keyword evidence="5" id="KW-0560">Oxidoreductase</keyword>
<feature type="transmembrane region" description="Helical" evidence="8">
    <location>
        <begin position="108"/>
        <end position="133"/>
    </location>
</feature>
<reference evidence="10" key="1">
    <citation type="submission" date="2024-01" db="EMBL/GenBank/DDBJ databases">
        <title>The first autotrophic representatives of the genus Thermodesulfovibrio.</title>
        <authorList>
            <person name="Maltseva A.I."/>
            <person name="Elcheninov A.G."/>
            <person name="Kublanov I.V."/>
            <person name="Lebedinsky A.V."/>
            <person name="Frolov E.N."/>
        </authorList>
    </citation>
    <scope>NUCLEOTIDE SEQUENCE</scope>
    <source>
        <strain evidence="10">3907-1M</strain>
    </source>
</reference>
<feature type="domain" description="NADH:quinone oxidoreductase/Mrp antiporter transmembrane" evidence="9">
    <location>
        <begin position="111"/>
        <end position="381"/>
    </location>
</feature>
<keyword evidence="2" id="KW-1003">Cell membrane</keyword>
<feature type="transmembrane region" description="Helical" evidence="8">
    <location>
        <begin position="411"/>
        <end position="438"/>
    </location>
</feature>
<gene>
    <name evidence="10" type="ORF">V4D30_02875</name>
</gene>
<dbReference type="PRINTS" id="PR01434">
    <property type="entry name" value="NADHDHGNASE5"/>
</dbReference>
<dbReference type="GO" id="GO:0016491">
    <property type="term" value="F:oxidoreductase activity"/>
    <property type="evidence" value="ECO:0007669"/>
    <property type="project" value="UniProtKB-KW"/>
</dbReference>
<dbReference type="Gene3D" id="1.20.5.2700">
    <property type="match status" value="1"/>
</dbReference>
<feature type="transmembrane region" description="Helical" evidence="8">
    <location>
        <begin position="458"/>
        <end position="475"/>
    </location>
</feature>
<feature type="transmembrane region" description="Helical" evidence="8">
    <location>
        <begin position="371"/>
        <end position="390"/>
    </location>
</feature>
<comment type="subcellular location">
    <subcellularLocation>
        <location evidence="1">Cell membrane</location>
        <topology evidence="1">Multi-pass membrane protein</topology>
    </subcellularLocation>
    <subcellularLocation>
        <location evidence="7">Membrane</location>
        <topology evidence="7">Multi-pass membrane protein</topology>
    </subcellularLocation>
</comment>
<dbReference type="NCBIfam" id="NF009310">
    <property type="entry name" value="PRK12668.1"/>
    <property type="match status" value="1"/>
</dbReference>
<evidence type="ECO:0000256" key="2">
    <source>
        <dbReference type="ARBA" id="ARBA00022475"/>
    </source>
</evidence>
<dbReference type="InterPro" id="IPR001750">
    <property type="entry name" value="ND/Mrp_TM"/>
</dbReference>
<dbReference type="PANTHER" id="PTHR42682">
    <property type="entry name" value="HYDROGENASE-4 COMPONENT F"/>
    <property type="match status" value="1"/>
</dbReference>